<feature type="non-terminal residue" evidence="2">
    <location>
        <position position="1"/>
    </location>
</feature>
<feature type="compositionally biased region" description="Low complexity" evidence="1">
    <location>
        <begin position="181"/>
        <end position="198"/>
    </location>
</feature>
<evidence type="ECO:0000313" key="2">
    <source>
        <dbReference type="EMBL" id="CAA9365871.1"/>
    </source>
</evidence>
<accession>A0A6J4MQA2</accession>
<feature type="compositionally biased region" description="Basic residues" evidence="1">
    <location>
        <begin position="105"/>
        <end position="114"/>
    </location>
</feature>
<protein>
    <submittedName>
        <fullName evidence="2">MarC family integral membrane protein</fullName>
    </submittedName>
</protein>
<dbReference type="EMBL" id="CADCUH010000193">
    <property type="protein sequence ID" value="CAA9365871.1"/>
    <property type="molecule type" value="Genomic_DNA"/>
</dbReference>
<sequence length="205" mass="21952">DRAAHPRPHGRGLRHAVRHHGPGRDDPDLPVADPRPLLGDAAQGRLAGGARVVRSHHRVRVLRPAGAALPRHLPRRAQGRRRAAAAPGRARAAHRQGRDADGQHRRQRLPRPARHPAAGRTRRDRGDDGLLAAGRVRAGLRCGRARGGARPRRPVAGDALLAADPPAAPGERGRAAHPDRGPAALGDRGAARRGLGPLVRQRRRL</sequence>
<name>A0A6J4MQA2_9ACTN</name>
<reference evidence="2" key="1">
    <citation type="submission" date="2020-02" db="EMBL/GenBank/DDBJ databases">
        <authorList>
            <person name="Meier V. D."/>
        </authorList>
    </citation>
    <scope>NUCLEOTIDE SEQUENCE</scope>
    <source>
        <strain evidence="2">AVDCRST_MAG36</strain>
    </source>
</reference>
<feature type="region of interest" description="Disordered" evidence="1">
    <location>
        <begin position="1"/>
        <end position="41"/>
    </location>
</feature>
<feature type="compositionally biased region" description="Basic residues" evidence="1">
    <location>
        <begin position="1"/>
        <end position="21"/>
    </location>
</feature>
<feature type="compositionally biased region" description="Basic and acidic residues" evidence="1">
    <location>
        <begin position="171"/>
        <end position="180"/>
    </location>
</feature>
<gene>
    <name evidence="2" type="ORF">AVDCRST_MAG36-3076</name>
</gene>
<dbReference type="AlphaFoldDB" id="A0A6J4MQA2"/>
<feature type="compositionally biased region" description="Basic residues" evidence="1">
    <location>
        <begin position="72"/>
        <end position="83"/>
    </location>
</feature>
<proteinExistence type="predicted"/>
<feature type="non-terminal residue" evidence="2">
    <location>
        <position position="205"/>
    </location>
</feature>
<evidence type="ECO:0000256" key="1">
    <source>
        <dbReference type="SAM" id="MobiDB-lite"/>
    </source>
</evidence>
<feature type="compositionally biased region" description="Low complexity" evidence="1">
    <location>
        <begin position="129"/>
        <end position="142"/>
    </location>
</feature>
<feature type="region of interest" description="Disordered" evidence="1">
    <location>
        <begin position="63"/>
        <end position="205"/>
    </location>
</feature>
<feature type="compositionally biased region" description="Basic residues" evidence="1">
    <location>
        <begin position="143"/>
        <end position="153"/>
    </location>
</feature>
<organism evidence="2">
    <name type="scientific">uncultured Nocardioidaceae bacterium</name>
    <dbReference type="NCBI Taxonomy" id="253824"/>
    <lineage>
        <taxon>Bacteria</taxon>
        <taxon>Bacillati</taxon>
        <taxon>Actinomycetota</taxon>
        <taxon>Actinomycetes</taxon>
        <taxon>Propionibacteriales</taxon>
        <taxon>Nocardioidaceae</taxon>
        <taxon>environmental samples</taxon>
    </lineage>
</organism>
<feature type="compositionally biased region" description="Low complexity" evidence="1">
    <location>
        <begin position="154"/>
        <end position="165"/>
    </location>
</feature>